<evidence type="ECO:0000313" key="1">
    <source>
        <dbReference type="EMBL" id="EFM25911.1"/>
    </source>
</evidence>
<dbReference type="InterPro" id="IPR046904">
    <property type="entry name" value="ABC-3C_MC2"/>
</dbReference>
<keyword evidence="2" id="KW-1185">Reference proteome</keyword>
<dbReference type="Pfam" id="PF20288">
    <property type="entry name" value="MC2"/>
    <property type="match status" value="1"/>
</dbReference>
<dbReference type="Proteomes" id="UP000003280">
    <property type="component" value="Unassembled WGS sequence"/>
</dbReference>
<dbReference type="OrthoDB" id="1666671at2"/>
<dbReference type="RefSeq" id="WP_008901280.1">
    <property type="nucleotide sequence ID" value="NZ_GL397071.1"/>
</dbReference>
<name>E0NJW6_9FIRM</name>
<protein>
    <submittedName>
        <fullName evidence="1">Uncharacterized protein</fullName>
    </submittedName>
</protein>
<gene>
    <name evidence="1" type="ORF">HMPREF9225_0455</name>
</gene>
<comment type="caution">
    <text evidence="1">The sequence shown here is derived from an EMBL/GenBank/DDBJ whole genome shotgun (WGS) entry which is preliminary data.</text>
</comment>
<dbReference type="STRING" id="862517.HMPREF9225_0455"/>
<dbReference type="HOGENOM" id="CLU_134406_1_0_9"/>
<organism evidence="1 2">
    <name type="scientific">Peptoniphilus duerdenii ATCC BAA-1640</name>
    <dbReference type="NCBI Taxonomy" id="862517"/>
    <lineage>
        <taxon>Bacteria</taxon>
        <taxon>Bacillati</taxon>
        <taxon>Bacillota</taxon>
        <taxon>Tissierellia</taxon>
        <taxon>Tissierellales</taxon>
        <taxon>Peptoniphilaceae</taxon>
        <taxon>Peptoniphilus</taxon>
    </lineage>
</organism>
<proteinExistence type="predicted"/>
<evidence type="ECO:0000313" key="2">
    <source>
        <dbReference type="Proteomes" id="UP000003280"/>
    </source>
</evidence>
<sequence>MTTVLNSIQEISIRILIQLFILDGEEKNSDYISSMDYLSLYSKTFNIGKYDLHGQKPYRLGELSSRLNLGKDSLKYLVAMGLCSVRCTNNGFVYSINESGKKVVENLNSAYVSKYINLAIDAQEYFKNNNDVEVIKYINGISRTERR</sequence>
<dbReference type="AlphaFoldDB" id="E0NJW6"/>
<dbReference type="eggNOG" id="ENOG50336I8">
    <property type="taxonomic scope" value="Bacteria"/>
</dbReference>
<reference evidence="1 2" key="1">
    <citation type="submission" date="2010-07" db="EMBL/GenBank/DDBJ databases">
        <authorList>
            <person name="Muzny D."/>
            <person name="Qin X."/>
            <person name="Deng J."/>
            <person name="Jiang H."/>
            <person name="Liu Y."/>
            <person name="Qu J."/>
            <person name="Song X.-Z."/>
            <person name="Zhang L."/>
            <person name="Thornton R."/>
            <person name="Coyle M."/>
            <person name="Francisco L."/>
            <person name="Jackson L."/>
            <person name="Javaid M."/>
            <person name="Korchina V."/>
            <person name="Kovar C."/>
            <person name="Mata R."/>
            <person name="Mathew T."/>
            <person name="Ngo R."/>
            <person name="Nguyen L."/>
            <person name="Nguyen N."/>
            <person name="Okwuonu G."/>
            <person name="Ongeri F."/>
            <person name="Pham C."/>
            <person name="Simmons D."/>
            <person name="Wilczek-Boney K."/>
            <person name="Hale W."/>
            <person name="Jakkamsetti A."/>
            <person name="Pham P."/>
            <person name="Ruth R."/>
            <person name="San Lucas F."/>
            <person name="Warren J."/>
            <person name="Zhang J."/>
            <person name="Zhao Z."/>
            <person name="Zhou C."/>
            <person name="Zhu D."/>
            <person name="Lee S."/>
            <person name="Bess C."/>
            <person name="Blankenburg K."/>
            <person name="Forbes L."/>
            <person name="Fu Q."/>
            <person name="Gubbala S."/>
            <person name="Hirani K."/>
            <person name="Jayaseelan J.C."/>
            <person name="Lara F."/>
            <person name="Munidasa M."/>
            <person name="Palculict T."/>
            <person name="Patil S."/>
            <person name="Pu L.-L."/>
            <person name="Saada N."/>
            <person name="Tang L."/>
            <person name="Weissenberger G."/>
            <person name="Zhu Y."/>
            <person name="Hemphill L."/>
            <person name="Shang Y."/>
            <person name="Youmans B."/>
            <person name="Ayvaz T."/>
            <person name="Ross M."/>
            <person name="Santibanez J."/>
            <person name="Aqrawi P."/>
            <person name="Gross S."/>
            <person name="Joshi V."/>
            <person name="Fowler G."/>
            <person name="Nazareth L."/>
            <person name="Reid J."/>
            <person name="Worley K."/>
            <person name="Petrosino J."/>
            <person name="Highlander S."/>
            <person name="Gibbs R."/>
        </authorList>
    </citation>
    <scope>NUCLEOTIDE SEQUENCE [LARGE SCALE GENOMIC DNA]</scope>
    <source>
        <strain evidence="1 2">ATCC BAA-1640</strain>
    </source>
</reference>
<accession>E0NJW6</accession>
<dbReference type="EMBL" id="AEEH01000019">
    <property type="protein sequence ID" value="EFM25911.1"/>
    <property type="molecule type" value="Genomic_DNA"/>
</dbReference>